<dbReference type="CDD" id="cd03442">
    <property type="entry name" value="BFIT_BACH"/>
    <property type="match status" value="1"/>
</dbReference>
<dbReference type="Pfam" id="PF03061">
    <property type="entry name" value="4HBT"/>
    <property type="match status" value="1"/>
</dbReference>
<dbReference type="InterPro" id="IPR040170">
    <property type="entry name" value="Cytosol_ACT"/>
</dbReference>
<reference evidence="3" key="1">
    <citation type="submission" date="2020-05" db="EMBL/GenBank/DDBJ databases">
        <authorList>
            <person name="Chiriac C."/>
            <person name="Salcher M."/>
            <person name="Ghai R."/>
            <person name="Kavagutti S V."/>
        </authorList>
    </citation>
    <scope>NUCLEOTIDE SEQUENCE</scope>
</reference>
<gene>
    <name evidence="3" type="ORF">UFOVP1604_131</name>
</gene>
<dbReference type="InterPro" id="IPR006683">
    <property type="entry name" value="Thioestr_dom"/>
</dbReference>
<dbReference type="InterPro" id="IPR033120">
    <property type="entry name" value="HOTDOG_ACOT"/>
</dbReference>
<sequence length="154" mass="17424">MELVSTYICKKGDIGVHDNMFGGTILSIIDDASASYSSQVCDTQRIVTLKIDELIFKKPVKVGNILKVYADVKEFGTTSVTLYIEVRKHNVYTGLQTVVTHTNIKFVRIDDEGNPLAISNLVKERYAERMKEYGRALFTPEEMIQLKKKSKNNT</sequence>
<organism evidence="3">
    <name type="scientific">uncultured Caudovirales phage</name>
    <dbReference type="NCBI Taxonomy" id="2100421"/>
    <lineage>
        <taxon>Viruses</taxon>
        <taxon>Duplodnaviria</taxon>
        <taxon>Heunggongvirae</taxon>
        <taxon>Uroviricota</taxon>
        <taxon>Caudoviricetes</taxon>
        <taxon>Peduoviridae</taxon>
        <taxon>Maltschvirus</taxon>
        <taxon>Maltschvirus maltsch</taxon>
    </lineage>
</organism>
<dbReference type="GO" id="GO:0009062">
    <property type="term" value="P:fatty acid catabolic process"/>
    <property type="evidence" value="ECO:0007669"/>
    <property type="project" value="TreeGrafter"/>
</dbReference>
<dbReference type="GO" id="GO:0052816">
    <property type="term" value="F:long-chain fatty acyl-CoA hydrolase activity"/>
    <property type="evidence" value="ECO:0007669"/>
    <property type="project" value="TreeGrafter"/>
</dbReference>
<dbReference type="PANTHER" id="PTHR11049">
    <property type="entry name" value="ACYL COENZYME A THIOESTER HYDROLASE"/>
    <property type="match status" value="1"/>
</dbReference>
<dbReference type="GO" id="GO:0006637">
    <property type="term" value="P:acyl-CoA metabolic process"/>
    <property type="evidence" value="ECO:0007669"/>
    <property type="project" value="TreeGrafter"/>
</dbReference>
<dbReference type="InterPro" id="IPR029069">
    <property type="entry name" value="HotDog_dom_sf"/>
</dbReference>
<dbReference type="EMBL" id="LR797474">
    <property type="protein sequence ID" value="CAB4219048.1"/>
    <property type="molecule type" value="Genomic_DNA"/>
</dbReference>
<dbReference type="PROSITE" id="PS51770">
    <property type="entry name" value="HOTDOG_ACOT"/>
    <property type="match status" value="1"/>
</dbReference>
<evidence type="ECO:0000259" key="2">
    <source>
        <dbReference type="PROSITE" id="PS51770"/>
    </source>
</evidence>
<evidence type="ECO:0000313" key="3">
    <source>
        <dbReference type="EMBL" id="CAB4219048.1"/>
    </source>
</evidence>
<dbReference type="Gene3D" id="3.10.129.10">
    <property type="entry name" value="Hotdog Thioesterase"/>
    <property type="match status" value="1"/>
</dbReference>
<keyword evidence="1 3" id="KW-0378">Hydrolase</keyword>
<protein>
    <submittedName>
        <fullName evidence="3">COG1607 Acyl-CoA hydrolase</fullName>
    </submittedName>
</protein>
<evidence type="ECO:0000256" key="1">
    <source>
        <dbReference type="ARBA" id="ARBA00022801"/>
    </source>
</evidence>
<feature type="domain" description="HotDog ACOT-type" evidence="2">
    <location>
        <begin position="1"/>
        <end position="112"/>
    </location>
</feature>
<proteinExistence type="predicted"/>
<dbReference type="PANTHER" id="PTHR11049:SF31">
    <property type="entry name" value="HOTDOG ACOT-TYPE DOMAIN-CONTAINING PROTEIN"/>
    <property type="match status" value="1"/>
</dbReference>
<accession>A0A6J5SU37</accession>
<name>A0A6J5SU37_9CAUD</name>
<dbReference type="SUPFAM" id="SSF54637">
    <property type="entry name" value="Thioesterase/thiol ester dehydrase-isomerase"/>
    <property type="match status" value="1"/>
</dbReference>